<dbReference type="InterPro" id="IPR013942">
    <property type="entry name" value="Mediator_Med19_fun"/>
</dbReference>
<keyword evidence="6" id="KW-0804">Transcription</keyword>
<feature type="compositionally biased region" description="Low complexity" evidence="9">
    <location>
        <begin position="324"/>
        <end position="341"/>
    </location>
</feature>
<dbReference type="EMBL" id="JAACJJ010000014">
    <property type="protein sequence ID" value="KAF5327041.1"/>
    <property type="molecule type" value="Genomic_DNA"/>
</dbReference>
<dbReference type="GO" id="GO:0006357">
    <property type="term" value="P:regulation of transcription by RNA polymerase II"/>
    <property type="evidence" value="ECO:0007669"/>
    <property type="project" value="InterPro"/>
</dbReference>
<dbReference type="GO" id="GO:0016592">
    <property type="term" value="C:mediator complex"/>
    <property type="evidence" value="ECO:0007669"/>
    <property type="project" value="InterPro"/>
</dbReference>
<comment type="caution">
    <text evidence="10">The sequence shown here is derived from an EMBL/GenBank/DDBJ whole genome shotgun (WGS) entry which is preliminary data.</text>
</comment>
<accession>A0A8H5F7Y1</accession>
<feature type="region of interest" description="Disordered" evidence="9">
    <location>
        <begin position="27"/>
        <end position="95"/>
    </location>
</feature>
<name>A0A8H5F7Y1_9AGAR</name>
<dbReference type="GO" id="GO:0070847">
    <property type="term" value="C:core mediator complex"/>
    <property type="evidence" value="ECO:0007669"/>
    <property type="project" value="TreeGrafter"/>
</dbReference>
<feature type="compositionally biased region" description="Polar residues" evidence="9">
    <location>
        <begin position="404"/>
        <end position="417"/>
    </location>
</feature>
<evidence type="ECO:0000256" key="3">
    <source>
        <dbReference type="ARBA" id="ARBA00019615"/>
    </source>
</evidence>
<comment type="subcellular location">
    <subcellularLocation>
        <location evidence="1">Nucleus</location>
    </subcellularLocation>
</comment>
<feature type="compositionally biased region" description="Polar residues" evidence="9">
    <location>
        <begin position="347"/>
        <end position="358"/>
    </location>
</feature>
<keyword evidence="4" id="KW-0805">Transcription regulation</keyword>
<evidence type="ECO:0000256" key="8">
    <source>
        <dbReference type="ARBA" id="ARBA00032018"/>
    </source>
</evidence>
<feature type="region of interest" description="Disordered" evidence="9">
    <location>
        <begin position="435"/>
        <end position="487"/>
    </location>
</feature>
<feature type="compositionally biased region" description="Polar residues" evidence="9">
    <location>
        <begin position="467"/>
        <end position="487"/>
    </location>
</feature>
<evidence type="ECO:0000256" key="4">
    <source>
        <dbReference type="ARBA" id="ARBA00023015"/>
    </source>
</evidence>
<sequence length="487" mass="50430">MTQHLAATQDLLARFNLLSAYDRYVRPPVLPGDDPSIPNNPDGAVPTPGPGVDKGKGKERDGNSAPTPAAEGHGHDGDEDEAVGKGEKKKKNTYKHLIKGVPGKHSLKKDDYLSSMMLQPPKQRMRIRAFDQKTQDDAFTVSLEGIKGWNVNTLVVESDQAREDRKKRKELKRLAKLQGLQGGLPLPSVVSTPVATASVGTPRPSSAAGFASTPVSAQSIHAPTPITIPRKTSSAGTPKSATPRPGSRAEARTPAPGVSAVSPIVAGLGSGVGAGTPAPGAGIAGAPPRNGVPRSTVPRPGSTVPRPGSAVPRPGSAAAVAKKQQQLQSQTQTQAQGQQQRPPQPQYNGLPQRPSTPAHTPMDVDSGQRGQKRIRDEGAVGGIQNPYAVPPNSGKPTGYGAPTVASNGYSNTNGINGANVNGATNINGNVNGSINGAVNGQVRPPVMNAKAGSGGIRPRPIKKQRMDTQGQSRDVSQPVQQPTPQGA</sequence>
<keyword evidence="7" id="KW-0539">Nucleus</keyword>
<organism evidence="10 11">
    <name type="scientific">Psilocybe cf. subviscida</name>
    <dbReference type="NCBI Taxonomy" id="2480587"/>
    <lineage>
        <taxon>Eukaryota</taxon>
        <taxon>Fungi</taxon>
        <taxon>Dikarya</taxon>
        <taxon>Basidiomycota</taxon>
        <taxon>Agaricomycotina</taxon>
        <taxon>Agaricomycetes</taxon>
        <taxon>Agaricomycetidae</taxon>
        <taxon>Agaricales</taxon>
        <taxon>Agaricineae</taxon>
        <taxon>Strophariaceae</taxon>
        <taxon>Psilocybe</taxon>
    </lineage>
</organism>
<keyword evidence="5" id="KW-0010">Activator</keyword>
<evidence type="ECO:0000256" key="1">
    <source>
        <dbReference type="ARBA" id="ARBA00004123"/>
    </source>
</evidence>
<feature type="compositionally biased region" description="Polar residues" evidence="9">
    <location>
        <begin position="230"/>
        <end position="240"/>
    </location>
</feature>
<dbReference type="PANTHER" id="PTHR28270:SF1">
    <property type="entry name" value="MEDIATOR OF RNA POLYMERASE II TRANSCRIPTION SUBUNIT 19"/>
    <property type="match status" value="1"/>
</dbReference>
<evidence type="ECO:0000313" key="10">
    <source>
        <dbReference type="EMBL" id="KAF5327041.1"/>
    </source>
</evidence>
<evidence type="ECO:0000256" key="9">
    <source>
        <dbReference type="SAM" id="MobiDB-lite"/>
    </source>
</evidence>
<keyword evidence="11" id="KW-1185">Reference proteome</keyword>
<dbReference type="GO" id="GO:0003712">
    <property type="term" value="F:transcription coregulator activity"/>
    <property type="evidence" value="ECO:0007669"/>
    <property type="project" value="InterPro"/>
</dbReference>
<gene>
    <name evidence="10" type="ORF">D9619_004876</name>
</gene>
<feature type="compositionally biased region" description="Basic and acidic residues" evidence="9">
    <location>
        <begin position="72"/>
        <end position="86"/>
    </location>
</feature>
<feature type="compositionally biased region" description="Low complexity" evidence="9">
    <location>
        <begin position="275"/>
        <end position="291"/>
    </location>
</feature>
<evidence type="ECO:0000313" key="11">
    <source>
        <dbReference type="Proteomes" id="UP000567179"/>
    </source>
</evidence>
<dbReference type="PANTHER" id="PTHR28270">
    <property type="entry name" value="MEDIATOR OF RNA POLYMERASE II TRANSCRIPTION SUBUNIT 19"/>
    <property type="match status" value="1"/>
</dbReference>
<dbReference type="OrthoDB" id="2160599at2759"/>
<reference evidence="10 11" key="1">
    <citation type="journal article" date="2020" name="ISME J.">
        <title>Uncovering the hidden diversity of litter-decomposition mechanisms in mushroom-forming fungi.</title>
        <authorList>
            <person name="Floudas D."/>
            <person name="Bentzer J."/>
            <person name="Ahren D."/>
            <person name="Johansson T."/>
            <person name="Persson P."/>
            <person name="Tunlid A."/>
        </authorList>
    </citation>
    <scope>NUCLEOTIDE SEQUENCE [LARGE SCALE GENOMIC DNA]</scope>
    <source>
        <strain evidence="10 11">CBS 101986</strain>
    </source>
</reference>
<evidence type="ECO:0000256" key="2">
    <source>
        <dbReference type="ARBA" id="ARBA00009259"/>
    </source>
</evidence>
<dbReference type="Proteomes" id="UP000567179">
    <property type="component" value="Unassembled WGS sequence"/>
</dbReference>
<comment type="similarity">
    <text evidence="2">Belongs to the Mediator complex subunit 19 family.</text>
</comment>
<protein>
    <recommendedName>
        <fullName evidence="3">Mediator of RNA polymerase II transcription subunit 19</fullName>
    </recommendedName>
    <alternativeName>
        <fullName evidence="8">Mediator complex subunit 19</fullName>
    </alternativeName>
</protein>
<evidence type="ECO:0000256" key="5">
    <source>
        <dbReference type="ARBA" id="ARBA00023159"/>
    </source>
</evidence>
<dbReference type="AlphaFoldDB" id="A0A8H5F7Y1"/>
<feature type="region of interest" description="Disordered" evidence="9">
    <location>
        <begin position="274"/>
        <end position="417"/>
    </location>
</feature>
<feature type="compositionally biased region" description="Basic and acidic residues" evidence="9">
    <location>
        <begin position="53"/>
        <end position="62"/>
    </location>
</feature>
<proteinExistence type="inferred from homology"/>
<evidence type="ECO:0000256" key="7">
    <source>
        <dbReference type="ARBA" id="ARBA00023242"/>
    </source>
</evidence>
<feature type="region of interest" description="Disordered" evidence="9">
    <location>
        <begin position="195"/>
        <end position="259"/>
    </location>
</feature>
<evidence type="ECO:0000256" key="6">
    <source>
        <dbReference type="ARBA" id="ARBA00023163"/>
    </source>
</evidence>